<feature type="region of interest" description="Disordered" evidence="1">
    <location>
        <begin position="581"/>
        <end position="824"/>
    </location>
</feature>
<dbReference type="AlphaFoldDB" id="A0A0D7BLL8"/>
<feature type="region of interest" description="Disordered" evidence="1">
    <location>
        <begin position="216"/>
        <end position="253"/>
    </location>
</feature>
<feature type="compositionally biased region" description="Acidic residues" evidence="1">
    <location>
        <begin position="653"/>
        <end position="664"/>
    </location>
</feature>
<protein>
    <submittedName>
        <fullName evidence="2">Uncharacterized protein</fullName>
    </submittedName>
</protein>
<feature type="compositionally biased region" description="Pro residues" evidence="1">
    <location>
        <begin position="637"/>
        <end position="652"/>
    </location>
</feature>
<feature type="region of interest" description="Disordered" evidence="1">
    <location>
        <begin position="410"/>
        <end position="430"/>
    </location>
</feature>
<feature type="compositionally biased region" description="Pro residues" evidence="1">
    <location>
        <begin position="868"/>
        <end position="890"/>
    </location>
</feature>
<accession>A0A0D7BLL8</accession>
<evidence type="ECO:0000313" key="2">
    <source>
        <dbReference type="EMBL" id="KIY71448.1"/>
    </source>
</evidence>
<evidence type="ECO:0000256" key="1">
    <source>
        <dbReference type="SAM" id="MobiDB-lite"/>
    </source>
</evidence>
<organism evidence="2 3">
    <name type="scientific">Cylindrobasidium torrendii FP15055 ss-10</name>
    <dbReference type="NCBI Taxonomy" id="1314674"/>
    <lineage>
        <taxon>Eukaryota</taxon>
        <taxon>Fungi</taxon>
        <taxon>Dikarya</taxon>
        <taxon>Basidiomycota</taxon>
        <taxon>Agaricomycotina</taxon>
        <taxon>Agaricomycetes</taxon>
        <taxon>Agaricomycetidae</taxon>
        <taxon>Agaricales</taxon>
        <taxon>Marasmiineae</taxon>
        <taxon>Physalacriaceae</taxon>
        <taxon>Cylindrobasidium</taxon>
    </lineage>
</organism>
<feature type="region of interest" description="Disordered" evidence="1">
    <location>
        <begin position="496"/>
        <end position="562"/>
    </location>
</feature>
<evidence type="ECO:0000313" key="3">
    <source>
        <dbReference type="Proteomes" id="UP000054007"/>
    </source>
</evidence>
<feature type="region of interest" description="Disordered" evidence="1">
    <location>
        <begin position="68"/>
        <end position="90"/>
    </location>
</feature>
<keyword evidence="3" id="KW-1185">Reference proteome</keyword>
<dbReference type="Proteomes" id="UP000054007">
    <property type="component" value="Unassembled WGS sequence"/>
</dbReference>
<dbReference type="STRING" id="1314674.A0A0D7BLL8"/>
<gene>
    <name evidence="2" type="ORF">CYLTODRAFT_418838</name>
</gene>
<dbReference type="OrthoDB" id="2564267at2759"/>
<proteinExistence type="predicted"/>
<sequence>MAAPFSRLQLAAALIEYDNDPDNPNAPYRSAQESALFTHFRRNPRPPPLATRKSSNYVGVALPSEAGSVAGRDSIMDGRRSRGSTLALRNPFGGADEEYFEEESEDPPEMEVDLTSWGVDHFIAKDPKGKGKARSQTGEAPLSSVSAHFPVHASVPEGALPRRRPTRSMSVGDYGHLVAEANDDRRKSVANPLDPELMASGPSAFKRHRAASFTLDASTGPPAVESVPFPSQSIRAPSPYLDYDSRPRSTSIDSRMALGEGRPRSTSIGTMNMLENTDPMFSLEPPKNASRFDPKAAAHARTLSQASLGSRMLLENDGASVMSRARTPSRPLSTFDLLRPKVLVMPSPLQGAKPPPAPEPVREGFIMSTDGTPMPIGSRDQRRQSQVPIASNSFIPNPVSQLSKSQLMFRNTLPGGGTANGQQPDMDHELPRATEDGQQVAFDDGTTDDVVSPFPSDQVHTPGRAPGKLFGRSLIDDLEARKANMKAKQRVFRGDDRPSMMARGHSGTLVNPSELGRPGLGRQSSYLSSAPGANEPLLNFDDDEKVQSRLAATRGKGTPNARSVFGVDTLWEREMAKLKEMEAQEKAEEEERERNTALEQIAQDRKKRGVSEIGTSPNANLTSAEEDVVRPISAAPPVLPMPTPKIHGPPPVLDDDEDSESDEEPAPKPKARKKDDGAGWHSDSTEGGPRKTTGVGLRNPKQALASNKPYRKDDDSSEDDVPLAKEIMRARARQTAALDSDSEEENQPLSTLMRKSSHPSAAFHGQPTASSSLGLPDFNFDRPSAGNADDDEDDKPLGLRASHVAPSFVGSAEEDDDRPLGMHPDQLRRSQMVMAQQQHQQMMMQAQMTGSMFFNPMSSGFFSPQPMMPGPMPQMPMMPPIQVPSPPPVQDPAKFNRVDNWRHEVAIKGE</sequence>
<feature type="region of interest" description="Disordered" evidence="1">
    <location>
        <begin position="868"/>
        <end position="892"/>
    </location>
</feature>
<reference evidence="2 3" key="1">
    <citation type="journal article" date="2015" name="Fungal Genet. Biol.">
        <title>Evolution of novel wood decay mechanisms in Agaricales revealed by the genome sequences of Fistulina hepatica and Cylindrobasidium torrendii.</title>
        <authorList>
            <person name="Floudas D."/>
            <person name="Held B.W."/>
            <person name="Riley R."/>
            <person name="Nagy L.G."/>
            <person name="Koehler G."/>
            <person name="Ransdell A.S."/>
            <person name="Younus H."/>
            <person name="Chow J."/>
            <person name="Chiniquy J."/>
            <person name="Lipzen A."/>
            <person name="Tritt A."/>
            <person name="Sun H."/>
            <person name="Haridas S."/>
            <person name="LaButti K."/>
            <person name="Ohm R.A."/>
            <person name="Kues U."/>
            <person name="Blanchette R.A."/>
            <person name="Grigoriev I.V."/>
            <person name="Minto R.E."/>
            <person name="Hibbett D.S."/>
        </authorList>
    </citation>
    <scope>NUCLEOTIDE SEQUENCE [LARGE SCALE GENOMIC DNA]</scope>
    <source>
        <strain evidence="2 3">FP15055 ss-10</strain>
    </source>
</reference>
<dbReference type="EMBL" id="KN880454">
    <property type="protein sequence ID" value="KIY71448.1"/>
    <property type="molecule type" value="Genomic_DNA"/>
</dbReference>
<name>A0A0D7BLL8_9AGAR</name>
<feature type="compositionally biased region" description="Polar residues" evidence="1">
    <location>
        <begin position="613"/>
        <end position="623"/>
    </location>
</feature>